<dbReference type="STRING" id="547559.Nmag_2664"/>
<dbReference type="OrthoDB" id="235313at2157"/>
<evidence type="ECO:0000313" key="4">
    <source>
        <dbReference type="Proteomes" id="UP000001879"/>
    </source>
</evidence>
<dbReference type="InterPro" id="IPR058361">
    <property type="entry name" value="DUF8048"/>
</dbReference>
<dbReference type="KEGG" id="nmg:Nmag_2664"/>
<keyword evidence="4" id="KW-1185">Reference proteome</keyword>
<protein>
    <recommendedName>
        <fullName evidence="1">DUF8048 domain-containing protein</fullName>
    </recommendedName>
</protein>
<feature type="domain" description="DUF8048" evidence="1">
    <location>
        <begin position="6"/>
        <end position="120"/>
    </location>
</feature>
<organism evidence="2 4">
    <name type="scientific">Natrialba magadii (strain ATCC 43099 / DSM 3394 / CCM 3739 / CIP 104546 / IAM 13178 / JCM 8861 / NBRC 102185 / NCIMB 2190 / MS3)</name>
    <name type="common">Natronobacterium magadii</name>
    <dbReference type="NCBI Taxonomy" id="547559"/>
    <lineage>
        <taxon>Archaea</taxon>
        <taxon>Methanobacteriati</taxon>
        <taxon>Methanobacteriota</taxon>
        <taxon>Stenosarchaea group</taxon>
        <taxon>Halobacteria</taxon>
        <taxon>Halobacteriales</taxon>
        <taxon>Natrialbaceae</taxon>
        <taxon>Natrialba</taxon>
    </lineage>
</organism>
<dbReference type="RefSeq" id="WP_004215094.1">
    <property type="nucleotide sequence ID" value="NC_013922.1"/>
</dbReference>
<dbReference type="AlphaFoldDB" id="D3SZ30"/>
<dbReference type="Proteomes" id="UP000001879">
    <property type="component" value="Chromosome"/>
</dbReference>
<evidence type="ECO:0000259" key="1">
    <source>
        <dbReference type="Pfam" id="PF26222"/>
    </source>
</evidence>
<dbReference type="PATRIC" id="fig|547559.17.peg.1375"/>
<reference evidence="2" key="4">
    <citation type="submission" date="2016-09" db="EMBL/GenBank/DDBJ databases">
        <authorList>
            <person name="Pfeiffer F."/>
        </authorList>
    </citation>
    <scope>NUCLEOTIDE SEQUENCE</scope>
    <source>
        <strain evidence="2">ATCC 43099</strain>
    </source>
</reference>
<accession>D3SZ30</accession>
<evidence type="ECO:0000313" key="3">
    <source>
        <dbReference type="EMBL" id="ELY31063.1"/>
    </source>
</evidence>
<name>D3SZ30_NATMM</name>
<dbReference type="EMBL" id="AOHS01000028">
    <property type="protein sequence ID" value="ELY31063.1"/>
    <property type="molecule type" value="Genomic_DNA"/>
</dbReference>
<dbReference type="Pfam" id="PF26222">
    <property type="entry name" value="DUF8048"/>
    <property type="match status" value="1"/>
</dbReference>
<evidence type="ECO:0000313" key="5">
    <source>
        <dbReference type="Proteomes" id="UP000011543"/>
    </source>
</evidence>
<dbReference type="EMBL" id="CP001932">
    <property type="protein sequence ID" value="ADD06222.1"/>
    <property type="molecule type" value="Genomic_DNA"/>
</dbReference>
<evidence type="ECO:0000313" key="2">
    <source>
        <dbReference type="EMBL" id="ADD06222.1"/>
    </source>
</evidence>
<dbReference type="PaxDb" id="547559-Nmag_2664"/>
<reference evidence="2 4" key="2">
    <citation type="journal article" date="2012" name="BMC Genomics">
        <title>A comparative genomics perspective on the genetic content of the alkaliphilic haloarchaeon Natrialba magadii ATCC 43099T.</title>
        <authorList>
            <person name="Siddaramappa S."/>
            <person name="Challacombe J.F."/>
            <person name="Decastro R.E."/>
            <person name="Pfeiffer F."/>
            <person name="Sastre D.E."/>
            <person name="Gimenez M.I."/>
            <person name="Paggi R.A."/>
            <person name="Detter J.C."/>
            <person name="Davenport K.W."/>
            <person name="Goodwin L.A."/>
            <person name="Kyrpides N."/>
            <person name="Tapia R."/>
            <person name="Pitluck S."/>
            <person name="Lucas S."/>
            <person name="Woyke T."/>
            <person name="Maupin-Furlow J.A."/>
        </authorList>
    </citation>
    <scope>NUCLEOTIDE SEQUENCE [LARGE SCALE GENOMIC DNA]</scope>
    <source>
        <strain evidence="2">ATCC 43099</strain>
        <strain evidence="4">ATCC 43099 / DSM 3394 / CCM 3739 / CIP 104546 / IAM 13178 / JCM 8861 / NBRC 102185 / NCIMB 2190 / MS3</strain>
    </source>
</reference>
<dbReference type="Proteomes" id="UP000011543">
    <property type="component" value="Unassembled WGS sequence"/>
</dbReference>
<gene>
    <name evidence="2" type="ordered locus">Nmag_2664</name>
    <name evidence="3" type="ORF">C500_07061</name>
</gene>
<sequence length="120" mass="14102">MTEPGDPIEGQILLLTAAKASVPPERLPNLVDRAQTLLAPRRERYRREFERVFADDDHEAFLVAWGHWDDLGEELELTERETAAVRRAHEEQVRRIGRRQDREEEFETAFEIREPVLIAR</sequence>
<proteinExistence type="predicted"/>
<dbReference type="eggNOG" id="arCOG06309">
    <property type="taxonomic scope" value="Archaea"/>
</dbReference>
<reference evidence="3 5" key="3">
    <citation type="journal article" date="2014" name="PLoS Genet.">
        <title>Phylogenetically driven sequencing of extremely halophilic archaea reveals strategies for static and dynamic osmo-response.</title>
        <authorList>
            <person name="Becker E.A."/>
            <person name="Seitzer P.M."/>
            <person name="Tritt A."/>
            <person name="Larsen D."/>
            <person name="Krusor M."/>
            <person name="Yao A.I."/>
            <person name="Wu D."/>
            <person name="Madern D."/>
            <person name="Eisen J.A."/>
            <person name="Darling A.E."/>
            <person name="Facciotti M.T."/>
        </authorList>
    </citation>
    <scope>NUCLEOTIDE SEQUENCE [LARGE SCALE GENOMIC DNA]</scope>
    <source>
        <strain evidence="5">ATCC 43099 / DSM 3394 / CCM 3739 / CIP 104546 / IAM 13178 / JCM 8861 / NBRC 102185 / NCIMB 2190 / MS3</strain>
        <strain evidence="3">MS-3</strain>
    </source>
</reference>
<reference evidence="4" key="1">
    <citation type="submission" date="2010-02" db="EMBL/GenBank/DDBJ databases">
        <title>Complete sequence of chromosome of Natrialba magadii ATCC 43099.</title>
        <authorList>
            <consortium name="US DOE Joint Genome Institute"/>
            <person name="Lucas S."/>
            <person name="Copeland A."/>
            <person name="Lapidus A."/>
            <person name="Cheng J.-F."/>
            <person name="Bruce D."/>
            <person name="Goodwin L."/>
            <person name="Pitluck S."/>
            <person name="Davenport K."/>
            <person name="Saunders E."/>
            <person name="Detter J.C."/>
            <person name="Han C."/>
            <person name="Tapia R."/>
            <person name="Land M."/>
            <person name="Hauser L."/>
            <person name="Kyrpides N."/>
            <person name="Mikhailova N."/>
            <person name="De Castro R.E."/>
            <person name="Maupin-Furlow J.A."/>
            <person name="Woyke T."/>
        </authorList>
    </citation>
    <scope>NUCLEOTIDE SEQUENCE [LARGE SCALE GENOMIC DNA]</scope>
    <source>
        <strain evidence="4">ATCC 43099 / DSM 3394 / CCM 3739 / CIP 104546 / IAM 13178 / JCM 8861 / NBRC 102185 / NCIMB 2190 / MS3</strain>
    </source>
</reference>
<dbReference type="GeneID" id="8825519"/>
<dbReference type="HOGENOM" id="CLU_149761_0_0_2"/>